<evidence type="ECO:0000313" key="5">
    <source>
        <dbReference type="Proteomes" id="UP001596383"/>
    </source>
</evidence>
<sequence>MSAELIERLVTANRILANEDIIRGFGHVSVRVPDEDAMYISRALSPAQVTRDDIIKMSFDGEILDRPDVRPYKETVIHRAVYRNRDGVDAVVHHHADPVVPFTISDVEIEPAFHNGALFHQGVPTFDKFDDKFGRLVVSEEEGERMAANLGDCRAQLIAGHGANVVDRSLKDAVISTVFFVKNAEYQYRALQLDDEPNYYTGPDVSIESMINDIVQNDIGIDRKWNYLVSQLPDDTPTA</sequence>
<dbReference type="EMBL" id="JBHSWV010000214">
    <property type="protein sequence ID" value="MFC6766127.1"/>
    <property type="molecule type" value="Genomic_DNA"/>
</dbReference>
<dbReference type="PANTHER" id="PTHR22789">
    <property type="entry name" value="FUCULOSE PHOSPHATE ALDOLASE"/>
    <property type="match status" value="1"/>
</dbReference>
<proteinExistence type="predicted"/>
<dbReference type="Pfam" id="PF00596">
    <property type="entry name" value="Aldolase_II"/>
    <property type="match status" value="1"/>
</dbReference>
<comment type="caution">
    <text evidence="4">The sequence shown here is derived from an EMBL/GenBank/DDBJ whole genome shotgun (WGS) entry which is preliminary data.</text>
</comment>
<protein>
    <submittedName>
        <fullName evidence="4">Class II aldolase/adducin family protein</fullName>
    </submittedName>
</protein>
<dbReference type="GO" id="GO:0016829">
    <property type="term" value="F:lyase activity"/>
    <property type="evidence" value="ECO:0007669"/>
    <property type="project" value="UniProtKB-KW"/>
</dbReference>
<dbReference type="Gene3D" id="3.40.225.10">
    <property type="entry name" value="Class II aldolase/adducin N-terminal domain"/>
    <property type="match status" value="1"/>
</dbReference>
<feature type="domain" description="Class II aldolase/adducin N-terminal" evidence="3">
    <location>
        <begin position="7"/>
        <end position="188"/>
    </location>
</feature>
<dbReference type="AlphaFoldDB" id="A0ABD5SM69"/>
<reference evidence="4 5" key="1">
    <citation type="journal article" date="2019" name="Int. J. Syst. Evol. Microbiol.">
        <title>The Global Catalogue of Microorganisms (GCM) 10K type strain sequencing project: providing services to taxonomists for standard genome sequencing and annotation.</title>
        <authorList>
            <consortium name="The Broad Institute Genomics Platform"/>
            <consortium name="The Broad Institute Genome Sequencing Center for Infectious Disease"/>
            <person name="Wu L."/>
            <person name="Ma J."/>
        </authorList>
    </citation>
    <scope>NUCLEOTIDE SEQUENCE [LARGE SCALE GENOMIC DNA]</scope>
    <source>
        <strain evidence="4 5">LMG 29247</strain>
    </source>
</reference>
<keyword evidence="1" id="KW-0479">Metal-binding</keyword>
<name>A0ABD5SM69_9EURY</name>
<dbReference type="InterPro" id="IPR001303">
    <property type="entry name" value="Aldolase_II/adducin_N"/>
</dbReference>
<dbReference type="GO" id="GO:0046872">
    <property type="term" value="F:metal ion binding"/>
    <property type="evidence" value="ECO:0007669"/>
    <property type="project" value="UniProtKB-KW"/>
</dbReference>
<dbReference type="PANTHER" id="PTHR22789:SF0">
    <property type="entry name" value="3-OXO-TETRONATE 4-PHOSPHATE DECARBOXYLASE-RELATED"/>
    <property type="match status" value="1"/>
</dbReference>
<dbReference type="RefSeq" id="WP_273739118.1">
    <property type="nucleotide sequence ID" value="NZ_JAQIVI010000214.1"/>
</dbReference>
<gene>
    <name evidence="4" type="ORF">ACFQE6_14335</name>
</gene>
<keyword evidence="5" id="KW-1185">Reference proteome</keyword>
<accession>A0ABD5SM69</accession>
<evidence type="ECO:0000313" key="4">
    <source>
        <dbReference type="EMBL" id="MFC6766127.1"/>
    </source>
</evidence>
<dbReference type="InterPro" id="IPR050197">
    <property type="entry name" value="Aldolase_class_II_sugar_metab"/>
</dbReference>
<evidence type="ECO:0000256" key="2">
    <source>
        <dbReference type="ARBA" id="ARBA00023239"/>
    </source>
</evidence>
<organism evidence="4 5">
    <name type="scientific">Natrinema soli</name>
    <dbReference type="NCBI Taxonomy" id="1930624"/>
    <lineage>
        <taxon>Archaea</taxon>
        <taxon>Methanobacteriati</taxon>
        <taxon>Methanobacteriota</taxon>
        <taxon>Stenosarchaea group</taxon>
        <taxon>Halobacteria</taxon>
        <taxon>Halobacteriales</taxon>
        <taxon>Natrialbaceae</taxon>
        <taxon>Natrinema</taxon>
    </lineage>
</organism>
<dbReference type="SMART" id="SM01007">
    <property type="entry name" value="Aldolase_II"/>
    <property type="match status" value="1"/>
</dbReference>
<evidence type="ECO:0000256" key="1">
    <source>
        <dbReference type="ARBA" id="ARBA00022723"/>
    </source>
</evidence>
<dbReference type="InterPro" id="IPR036409">
    <property type="entry name" value="Aldolase_II/adducin_N_sf"/>
</dbReference>
<keyword evidence="2" id="KW-0456">Lyase</keyword>
<dbReference type="SUPFAM" id="SSF53639">
    <property type="entry name" value="AraD/HMP-PK domain-like"/>
    <property type="match status" value="1"/>
</dbReference>
<evidence type="ECO:0000259" key="3">
    <source>
        <dbReference type="SMART" id="SM01007"/>
    </source>
</evidence>
<dbReference type="Proteomes" id="UP001596383">
    <property type="component" value="Unassembled WGS sequence"/>
</dbReference>